<dbReference type="NCBIfam" id="TIGR03406">
    <property type="entry name" value="FeS_long_SufT"/>
    <property type="match status" value="1"/>
</dbReference>
<dbReference type="InterPro" id="IPR052339">
    <property type="entry name" value="Fe-S_Maturation_MIP18"/>
</dbReference>
<dbReference type="InterPro" id="IPR017776">
    <property type="entry name" value="FeS_assembly_SufT_put"/>
</dbReference>
<proteinExistence type="predicted"/>
<dbReference type="Gene3D" id="3.30.300.130">
    <property type="entry name" value="Fe-S cluster assembly (FSCA)"/>
    <property type="match status" value="1"/>
</dbReference>
<evidence type="ECO:0000313" key="2">
    <source>
        <dbReference type="EMBL" id="VAW47976.1"/>
    </source>
</evidence>
<feature type="domain" description="MIP18 family-like" evidence="1">
    <location>
        <begin position="85"/>
        <end position="157"/>
    </location>
</feature>
<gene>
    <name evidence="2" type="ORF">MNBD_GAMMA02-9</name>
</gene>
<dbReference type="PANTHER" id="PTHR42831:SF1">
    <property type="entry name" value="FE-S PROTEIN MATURATION AUXILIARY FACTOR YITW"/>
    <property type="match status" value="1"/>
</dbReference>
<name>A0A3B0WUI1_9ZZZZ</name>
<protein>
    <submittedName>
        <fullName evidence="2">PaaD-like protein (DUF59) involved in Fe-S cluster assembly</fullName>
    </submittedName>
</protein>
<accession>A0A3B0WUI1</accession>
<dbReference type="EMBL" id="UOFA01000379">
    <property type="protein sequence ID" value="VAW47976.1"/>
    <property type="molecule type" value="Genomic_DNA"/>
</dbReference>
<dbReference type="PANTHER" id="PTHR42831">
    <property type="entry name" value="FE-S PROTEIN MATURATION AUXILIARY FACTOR YITW"/>
    <property type="match status" value="1"/>
</dbReference>
<dbReference type="Pfam" id="PF01883">
    <property type="entry name" value="FeS_assembly_P"/>
    <property type="match status" value="1"/>
</dbReference>
<dbReference type="SUPFAM" id="SSF117916">
    <property type="entry name" value="Fe-S cluster assembly (FSCA) domain-like"/>
    <property type="match status" value="1"/>
</dbReference>
<reference evidence="2" key="1">
    <citation type="submission" date="2018-06" db="EMBL/GenBank/DDBJ databases">
        <authorList>
            <person name="Zhirakovskaya E."/>
        </authorList>
    </citation>
    <scope>NUCLEOTIDE SEQUENCE</scope>
</reference>
<organism evidence="2">
    <name type="scientific">hydrothermal vent metagenome</name>
    <dbReference type="NCBI Taxonomy" id="652676"/>
    <lineage>
        <taxon>unclassified sequences</taxon>
        <taxon>metagenomes</taxon>
        <taxon>ecological metagenomes</taxon>
    </lineage>
</organism>
<sequence>MYSLTSEPFKLDRDVDAIAVPTGETIELPAGVVGYITQALGGSFTIFVDGSMFMILGHNADALGKEPLPAPVLPENATQQDVKLAVWEQLKTVFDPEIPVSIVELGLVYECEVKKQQQGYIVSIDMTLTAPGCGMGDVLVSDAAAKIKLIPEVNQVNCQIVFDPPWEQSMMSEEARLETGML</sequence>
<dbReference type="InterPro" id="IPR034904">
    <property type="entry name" value="FSCA_dom_sf"/>
</dbReference>
<evidence type="ECO:0000259" key="1">
    <source>
        <dbReference type="Pfam" id="PF01883"/>
    </source>
</evidence>
<dbReference type="AlphaFoldDB" id="A0A3B0WUI1"/>
<dbReference type="InterPro" id="IPR002744">
    <property type="entry name" value="MIP18-like"/>
</dbReference>